<reference evidence="2 3" key="1">
    <citation type="submission" date="2019-11" db="EMBL/GenBank/DDBJ databases">
        <title>Pedobacter sp. HMF7056 Genome sequencing and assembly.</title>
        <authorList>
            <person name="Kang H."/>
            <person name="Kim H."/>
            <person name="Joh K."/>
        </authorList>
    </citation>
    <scope>NUCLEOTIDE SEQUENCE [LARGE SCALE GENOMIC DNA]</scope>
    <source>
        <strain evidence="2 3">HMF7056</strain>
    </source>
</reference>
<accession>A0A7K1XU57</accession>
<gene>
    <name evidence="2" type="ORF">GS398_03430</name>
</gene>
<dbReference type="AlphaFoldDB" id="A0A7K1XU57"/>
<name>A0A7K1XU57_9SPHI</name>
<dbReference type="RefSeq" id="WP_160905314.1">
    <property type="nucleotide sequence ID" value="NZ_WVHS01000001.1"/>
</dbReference>
<feature type="domain" description="HipA-like kinase" evidence="1">
    <location>
        <begin position="37"/>
        <end position="169"/>
    </location>
</feature>
<keyword evidence="3" id="KW-1185">Reference proteome</keyword>
<dbReference type="Proteomes" id="UP000451233">
    <property type="component" value="Unassembled WGS sequence"/>
</dbReference>
<organism evidence="2 3">
    <name type="scientific">Hufsiella ginkgonis</name>
    <dbReference type="NCBI Taxonomy" id="2695274"/>
    <lineage>
        <taxon>Bacteria</taxon>
        <taxon>Pseudomonadati</taxon>
        <taxon>Bacteroidota</taxon>
        <taxon>Sphingobacteriia</taxon>
        <taxon>Sphingobacteriales</taxon>
        <taxon>Sphingobacteriaceae</taxon>
        <taxon>Hufsiella</taxon>
    </lineage>
</organism>
<comment type="caution">
    <text evidence="2">The sequence shown here is derived from an EMBL/GenBank/DDBJ whole genome shotgun (WGS) entry which is preliminary data.</text>
</comment>
<dbReference type="InterPro" id="IPR046748">
    <property type="entry name" value="HipA_2"/>
</dbReference>
<evidence type="ECO:0000313" key="3">
    <source>
        <dbReference type="Proteomes" id="UP000451233"/>
    </source>
</evidence>
<sequence length="276" mass="30812">MKKLTAVQFEDYIQKGGSTKPWIVLAVEEGNKLPIAEAYVVKLFKKDHALNDCALASEFIVAELARELDLVVPDSAIMTFSNDFVETLTDEQIKFLEGKQYAPTFSSRLLNSSTLVMAEVGNLSSPAAELAKLFAFDCMVINTDRGGFRDKPNLLVDDDGFTLIDHELCLFFLASSSSTGINKLMKSIKAGNIDMIQYGRHIFYQKLKSYKGKKVHLFNEFEENLSKLNVAGIVKYAQNLEQENIPAGSIDSLNEYLSLLKQNASQYCNILLGLIR</sequence>
<dbReference type="EMBL" id="WVHS01000001">
    <property type="protein sequence ID" value="MXV14338.1"/>
    <property type="molecule type" value="Genomic_DNA"/>
</dbReference>
<evidence type="ECO:0000259" key="1">
    <source>
        <dbReference type="Pfam" id="PF20613"/>
    </source>
</evidence>
<dbReference type="Pfam" id="PF20613">
    <property type="entry name" value="HipA_2"/>
    <property type="match status" value="1"/>
</dbReference>
<evidence type="ECO:0000313" key="2">
    <source>
        <dbReference type="EMBL" id="MXV14338.1"/>
    </source>
</evidence>
<protein>
    <recommendedName>
        <fullName evidence="1">HipA-like kinase domain-containing protein</fullName>
    </recommendedName>
</protein>
<proteinExistence type="predicted"/>